<evidence type="ECO:0000256" key="2">
    <source>
        <dbReference type="ARBA" id="ARBA00022692"/>
    </source>
</evidence>
<sequence length="293" mass="33757">MAKLEMYKGRTYLWDYVPNLAAAVVFACLFALITLAHTWKMVRRKMWFCIPFIIGGLCEVMGYLARALGTNNTGSLIPFLLQGIFLLLPPVFFAASLYMVYSRVVRSVHGHRFSLITPLWSTRVFVLGDWFCLNVQSTGGGLLAKPENVKTGEYIIIGGLVLQCLLFFFFMYCCIRFHRRFRYHLSTTGERTTIPWEPILNMLYGVSVLVLVRNVYRLVEYIMGKDSYLFENEWPVYVLDGLLMLVVMIVFFVWYPDQLQKKNTESMTELKEDIESQNRPVEYSSPSASGCAI</sequence>
<evidence type="ECO:0000256" key="1">
    <source>
        <dbReference type="ARBA" id="ARBA00004141"/>
    </source>
</evidence>
<organism evidence="6 7">
    <name type="scientific">Setomelanomma holmii</name>
    <dbReference type="NCBI Taxonomy" id="210430"/>
    <lineage>
        <taxon>Eukaryota</taxon>
        <taxon>Fungi</taxon>
        <taxon>Dikarya</taxon>
        <taxon>Ascomycota</taxon>
        <taxon>Pezizomycotina</taxon>
        <taxon>Dothideomycetes</taxon>
        <taxon>Pleosporomycetidae</taxon>
        <taxon>Pleosporales</taxon>
        <taxon>Pleosporineae</taxon>
        <taxon>Phaeosphaeriaceae</taxon>
        <taxon>Setomelanomma</taxon>
    </lineage>
</organism>
<feature type="transmembrane region" description="Helical" evidence="5">
    <location>
        <begin position="77"/>
        <end position="101"/>
    </location>
</feature>
<keyword evidence="2 5" id="KW-0812">Transmembrane</keyword>
<keyword evidence="3 5" id="KW-1133">Transmembrane helix</keyword>
<evidence type="ECO:0000256" key="5">
    <source>
        <dbReference type="SAM" id="Phobius"/>
    </source>
</evidence>
<accession>A0A9P4H4R8</accession>
<protein>
    <submittedName>
        <fullName evidence="6">RTA1-domain-containing protein</fullName>
    </submittedName>
</protein>
<evidence type="ECO:0000256" key="4">
    <source>
        <dbReference type="ARBA" id="ARBA00023136"/>
    </source>
</evidence>
<feature type="transmembrane region" description="Helical" evidence="5">
    <location>
        <begin position="151"/>
        <end position="175"/>
    </location>
</feature>
<evidence type="ECO:0000256" key="3">
    <source>
        <dbReference type="ARBA" id="ARBA00022989"/>
    </source>
</evidence>
<reference evidence="6" key="1">
    <citation type="journal article" date="2020" name="Stud. Mycol.">
        <title>101 Dothideomycetes genomes: a test case for predicting lifestyles and emergence of pathogens.</title>
        <authorList>
            <person name="Haridas S."/>
            <person name="Albert R."/>
            <person name="Binder M."/>
            <person name="Bloem J."/>
            <person name="Labutti K."/>
            <person name="Salamov A."/>
            <person name="Andreopoulos B."/>
            <person name="Baker S."/>
            <person name="Barry K."/>
            <person name="Bills G."/>
            <person name="Bluhm B."/>
            <person name="Cannon C."/>
            <person name="Castanera R."/>
            <person name="Culley D."/>
            <person name="Daum C."/>
            <person name="Ezra D."/>
            <person name="Gonzalez J."/>
            <person name="Henrissat B."/>
            <person name="Kuo A."/>
            <person name="Liang C."/>
            <person name="Lipzen A."/>
            <person name="Lutzoni F."/>
            <person name="Magnuson J."/>
            <person name="Mondo S."/>
            <person name="Nolan M."/>
            <person name="Ohm R."/>
            <person name="Pangilinan J."/>
            <person name="Park H.-J."/>
            <person name="Ramirez L."/>
            <person name="Alfaro M."/>
            <person name="Sun H."/>
            <person name="Tritt A."/>
            <person name="Yoshinaga Y."/>
            <person name="Zwiers L.-H."/>
            <person name="Turgeon B."/>
            <person name="Goodwin S."/>
            <person name="Spatafora J."/>
            <person name="Crous P."/>
            <person name="Grigoriev I."/>
        </authorList>
    </citation>
    <scope>NUCLEOTIDE SEQUENCE</scope>
    <source>
        <strain evidence="6">CBS 110217</strain>
    </source>
</reference>
<keyword evidence="4 5" id="KW-0472">Membrane</keyword>
<feature type="transmembrane region" description="Helical" evidence="5">
    <location>
        <begin position="236"/>
        <end position="255"/>
    </location>
</feature>
<feature type="transmembrane region" description="Helical" evidence="5">
    <location>
        <begin position="196"/>
        <end position="216"/>
    </location>
</feature>
<dbReference type="InterPro" id="IPR007568">
    <property type="entry name" value="RTA1"/>
</dbReference>
<keyword evidence="7" id="KW-1185">Reference proteome</keyword>
<dbReference type="Pfam" id="PF04479">
    <property type="entry name" value="RTA1"/>
    <property type="match status" value="1"/>
</dbReference>
<proteinExistence type="predicted"/>
<gene>
    <name evidence="6" type="ORF">EK21DRAFT_102021</name>
</gene>
<dbReference type="GO" id="GO:0016020">
    <property type="term" value="C:membrane"/>
    <property type="evidence" value="ECO:0007669"/>
    <property type="project" value="UniProtKB-SubCell"/>
</dbReference>
<feature type="transmembrane region" description="Helical" evidence="5">
    <location>
        <begin position="20"/>
        <end position="39"/>
    </location>
</feature>
<evidence type="ECO:0000313" key="6">
    <source>
        <dbReference type="EMBL" id="KAF2028178.1"/>
    </source>
</evidence>
<dbReference type="PANTHER" id="PTHR31465:SF27">
    <property type="entry name" value="DOMAIN PROTEIN, PUTATIVE (AFU_ORTHOLOGUE AFUA_3G01030)-RELATED"/>
    <property type="match status" value="1"/>
</dbReference>
<comment type="subcellular location">
    <subcellularLocation>
        <location evidence="1">Membrane</location>
        <topology evidence="1">Multi-pass membrane protein</topology>
    </subcellularLocation>
</comment>
<comment type="caution">
    <text evidence="6">The sequence shown here is derived from an EMBL/GenBank/DDBJ whole genome shotgun (WGS) entry which is preliminary data.</text>
</comment>
<evidence type="ECO:0000313" key="7">
    <source>
        <dbReference type="Proteomes" id="UP000799777"/>
    </source>
</evidence>
<dbReference type="AlphaFoldDB" id="A0A9P4H4R8"/>
<feature type="transmembrane region" description="Helical" evidence="5">
    <location>
        <begin position="113"/>
        <end position="131"/>
    </location>
</feature>
<dbReference type="OrthoDB" id="3358017at2759"/>
<feature type="transmembrane region" description="Helical" evidence="5">
    <location>
        <begin position="46"/>
        <end position="65"/>
    </location>
</feature>
<dbReference type="Proteomes" id="UP000799777">
    <property type="component" value="Unassembled WGS sequence"/>
</dbReference>
<dbReference type="PROSITE" id="PS51257">
    <property type="entry name" value="PROKAR_LIPOPROTEIN"/>
    <property type="match status" value="1"/>
</dbReference>
<dbReference type="PANTHER" id="PTHR31465">
    <property type="entry name" value="PROTEIN RTA1-RELATED"/>
    <property type="match status" value="1"/>
</dbReference>
<name>A0A9P4H4R8_9PLEO</name>
<dbReference type="EMBL" id="ML978216">
    <property type="protein sequence ID" value="KAF2028178.1"/>
    <property type="molecule type" value="Genomic_DNA"/>
</dbReference>